<evidence type="ECO:0000256" key="11">
    <source>
        <dbReference type="SAM" id="Phobius"/>
    </source>
</evidence>
<organism evidence="12 13">
    <name type="scientific">Vibrio algarum</name>
    <dbReference type="NCBI Taxonomy" id="3020714"/>
    <lineage>
        <taxon>Bacteria</taxon>
        <taxon>Pseudomonadati</taxon>
        <taxon>Pseudomonadota</taxon>
        <taxon>Gammaproteobacteria</taxon>
        <taxon>Vibrionales</taxon>
        <taxon>Vibrionaceae</taxon>
        <taxon>Vibrio</taxon>
    </lineage>
</organism>
<dbReference type="RefSeq" id="WP_272132338.1">
    <property type="nucleotide sequence ID" value="NZ_JAQLOI010000001.1"/>
</dbReference>
<dbReference type="Gene3D" id="3.30.1360.100">
    <property type="entry name" value="General secretion pathway protein M, EpsM"/>
    <property type="match status" value="1"/>
</dbReference>
<dbReference type="Pfam" id="PF04612">
    <property type="entry name" value="T2SSM"/>
    <property type="match status" value="1"/>
</dbReference>
<dbReference type="PIRSF" id="PIRSF006291">
    <property type="entry name" value="GspM"/>
    <property type="match status" value="1"/>
</dbReference>
<evidence type="ECO:0000256" key="1">
    <source>
        <dbReference type="ARBA" id="ARBA00004377"/>
    </source>
</evidence>
<keyword evidence="9 10" id="KW-0472">Membrane</keyword>
<sequence>MSALKESILSWWGSISLREQRLVIACSILLLLGGMYWGLIQPISERTDTAKVRINSEKQLLQWVVDSADRIVELRSKSGISTSDEPFNQVVSTSAQSYKIELIRIQPRDDMLQVWVKPVAFDQFVHWLAYLQRKQSVQVEFMDISSSDSKGIIEVKRLQLKRGG</sequence>
<comment type="subcellular location">
    <subcellularLocation>
        <location evidence="1">Cell inner membrane</location>
        <topology evidence="1">Single-pass membrane protein</topology>
    </subcellularLocation>
</comment>
<evidence type="ECO:0000256" key="10">
    <source>
        <dbReference type="PIRNR" id="PIRNR006291"/>
    </source>
</evidence>
<evidence type="ECO:0000256" key="3">
    <source>
        <dbReference type="ARBA" id="ARBA00022448"/>
    </source>
</evidence>
<comment type="caution">
    <text evidence="12">The sequence shown here is derived from an EMBL/GenBank/DDBJ whole genome shotgun (WGS) entry which is preliminary data.</text>
</comment>
<dbReference type="Proteomes" id="UP001210678">
    <property type="component" value="Unassembled WGS sequence"/>
</dbReference>
<keyword evidence="3 10" id="KW-0813">Transport</keyword>
<evidence type="ECO:0000313" key="13">
    <source>
        <dbReference type="Proteomes" id="UP001210678"/>
    </source>
</evidence>
<evidence type="ECO:0000256" key="8">
    <source>
        <dbReference type="ARBA" id="ARBA00022989"/>
    </source>
</evidence>
<dbReference type="InterPro" id="IPR007690">
    <property type="entry name" value="T2SS_GspM"/>
</dbReference>
<keyword evidence="8 11" id="KW-1133">Transmembrane helix</keyword>
<evidence type="ECO:0000256" key="4">
    <source>
        <dbReference type="ARBA" id="ARBA00022475"/>
    </source>
</evidence>
<comment type="similarity">
    <text evidence="2 10">Belongs to the GSP M family.</text>
</comment>
<dbReference type="SUPFAM" id="SSF103054">
    <property type="entry name" value="General secretion pathway protein M, EpsM"/>
    <property type="match status" value="1"/>
</dbReference>
<dbReference type="EMBL" id="JAQLOI010000001">
    <property type="protein sequence ID" value="MDB1122494.1"/>
    <property type="molecule type" value="Genomic_DNA"/>
</dbReference>
<evidence type="ECO:0000256" key="9">
    <source>
        <dbReference type="ARBA" id="ARBA00023136"/>
    </source>
</evidence>
<keyword evidence="13" id="KW-1185">Reference proteome</keyword>
<reference evidence="12 13" key="1">
    <citation type="submission" date="2023-01" db="EMBL/GenBank/DDBJ databases">
        <title>Vibrio sp. KJ40-1 sp.nov, isolated from marine algae.</title>
        <authorList>
            <person name="Butt M."/>
            <person name="Kim J.M.J."/>
            <person name="Jeon C.O.C."/>
        </authorList>
    </citation>
    <scope>NUCLEOTIDE SEQUENCE [LARGE SCALE GENOMIC DNA]</scope>
    <source>
        <strain evidence="12 13">KJ40-1</strain>
    </source>
</reference>
<keyword evidence="4 10" id="KW-1003">Cell membrane</keyword>
<gene>
    <name evidence="12" type="ORF">PGX00_01525</name>
</gene>
<evidence type="ECO:0000256" key="7">
    <source>
        <dbReference type="ARBA" id="ARBA00022927"/>
    </source>
</evidence>
<keyword evidence="5 10" id="KW-0997">Cell inner membrane</keyword>
<protein>
    <recommendedName>
        <fullName evidence="10">Type II secretion system protein M</fullName>
        <shortName evidence="10">T2SS protein M</shortName>
    </recommendedName>
    <alternativeName>
        <fullName evidence="10">General secretion pathway protein M</fullName>
    </alternativeName>
</protein>
<evidence type="ECO:0000256" key="2">
    <source>
        <dbReference type="ARBA" id="ARBA00010637"/>
    </source>
</evidence>
<dbReference type="InterPro" id="IPR023229">
    <property type="entry name" value="T2SS_M_periplasmic_sf"/>
</dbReference>
<name>A0ABT4YLS9_9VIBR</name>
<evidence type="ECO:0000256" key="6">
    <source>
        <dbReference type="ARBA" id="ARBA00022692"/>
    </source>
</evidence>
<evidence type="ECO:0000313" key="12">
    <source>
        <dbReference type="EMBL" id="MDB1122494.1"/>
    </source>
</evidence>
<feature type="transmembrane region" description="Helical" evidence="11">
    <location>
        <begin position="21"/>
        <end position="39"/>
    </location>
</feature>
<accession>A0ABT4YLS9</accession>
<evidence type="ECO:0000256" key="5">
    <source>
        <dbReference type="ARBA" id="ARBA00022519"/>
    </source>
</evidence>
<keyword evidence="6 11" id="KW-0812">Transmembrane</keyword>
<comment type="function">
    <text evidence="10">Inner membrane component of the type II secretion system required for the energy-dependent secretion of extracellular factors such as proteases and toxins from the periplasm.</text>
</comment>
<proteinExistence type="inferred from homology"/>
<keyword evidence="7 10" id="KW-0653">Protein transport</keyword>